<dbReference type="AlphaFoldDB" id="A0A150WHQ1"/>
<dbReference type="RefSeq" id="WP_061836287.1">
    <property type="nucleotide sequence ID" value="NZ_LUKE01000004.1"/>
</dbReference>
<organism evidence="2 3">
    <name type="scientific">Bdellovibrio bacteriovorus</name>
    <dbReference type="NCBI Taxonomy" id="959"/>
    <lineage>
        <taxon>Bacteria</taxon>
        <taxon>Pseudomonadati</taxon>
        <taxon>Bdellovibrionota</taxon>
        <taxon>Bdellovibrionia</taxon>
        <taxon>Bdellovibrionales</taxon>
        <taxon>Pseudobdellovibrionaceae</taxon>
        <taxon>Bdellovibrio</taxon>
    </lineage>
</organism>
<evidence type="ECO:0000256" key="1">
    <source>
        <dbReference type="SAM" id="Phobius"/>
    </source>
</evidence>
<evidence type="ECO:0000313" key="2">
    <source>
        <dbReference type="EMBL" id="KYG63212.1"/>
    </source>
</evidence>
<evidence type="ECO:0000313" key="3">
    <source>
        <dbReference type="Proteomes" id="UP000075320"/>
    </source>
</evidence>
<reference evidence="2 3" key="1">
    <citation type="submission" date="2016-03" db="EMBL/GenBank/DDBJ databases">
        <authorList>
            <person name="Ploux O."/>
        </authorList>
    </citation>
    <scope>NUCLEOTIDE SEQUENCE [LARGE SCALE GENOMIC DNA]</scope>
    <source>
        <strain evidence="2 3">R0</strain>
    </source>
</reference>
<accession>A0A150WHQ1</accession>
<dbReference type="EMBL" id="LUKE01000004">
    <property type="protein sequence ID" value="KYG63212.1"/>
    <property type="molecule type" value="Genomic_DNA"/>
</dbReference>
<keyword evidence="3" id="KW-1185">Reference proteome</keyword>
<comment type="caution">
    <text evidence="2">The sequence shown here is derived from an EMBL/GenBank/DDBJ whole genome shotgun (WGS) entry which is preliminary data.</text>
</comment>
<gene>
    <name evidence="2" type="ORF">AZI86_16040</name>
</gene>
<name>A0A150WHQ1_BDEBC</name>
<feature type="transmembrane region" description="Helical" evidence="1">
    <location>
        <begin position="66"/>
        <end position="83"/>
    </location>
</feature>
<protein>
    <submittedName>
        <fullName evidence="2">Uncharacterized protein</fullName>
    </submittedName>
</protein>
<keyword evidence="1" id="KW-1133">Transmembrane helix</keyword>
<dbReference type="Proteomes" id="UP000075320">
    <property type="component" value="Unassembled WGS sequence"/>
</dbReference>
<dbReference type="Pfam" id="PF19447">
    <property type="entry name" value="DUF5985"/>
    <property type="match status" value="1"/>
</dbReference>
<sequence length="88" mass="10242">MDKTLFNQFIYGAVMMASLCNGLFFLKFWRKTGDRFFSMFAAAFILLSVERWLLLFIKTANETNTWVFMVRLVAFALIIGAVIDKNKK</sequence>
<feature type="transmembrane region" description="Helical" evidence="1">
    <location>
        <begin position="36"/>
        <end position="54"/>
    </location>
</feature>
<feature type="transmembrane region" description="Helical" evidence="1">
    <location>
        <begin position="6"/>
        <end position="29"/>
    </location>
</feature>
<keyword evidence="1" id="KW-0812">Transmembrane</keyword>
<keyword evidence="1" id="KW-0472">Membrane</keyword>
<proteinExistence type="predicted"/>
<dbReference type="InterPro" id="IPR046027">
    <property type="entry name" value="DUF5985"/>
</dbReference>